<dbReference type="InterPro" id="IPR039195">
    <property type="entry name" value="ANKRD40"/>
</dbReference>
<gene>
    <name evidence="1" type="ORF">GW7_00613</name>
</gene>
<proteinExistence type="predicted"/>
<dbReference type="Proteomes" id="UP000006813">
    <property type="component" value="Unassembled WGS sequence"/>
</dbReference>
<dbReference type="AlphaFoldDB" id="G5B2K1"/>
<dbReference type="PANTHER" id="PTHR24192:SF3">
    <property type="entry name" value="ANKYRIN REPEAT DOMAIN 40"/>
    <property type="match status" value="1"/>
</dbReference>
<sequence length="218" mass="23880">MSVLLELREQQELLGEPVALGGHPGGAKAGADKEILTTKAEMPVQLTLQREIRKIMGVDEEEADNDLPQQKKSELPFVPNYLANPPFPFIYSPEAEDSALLQNGGPSTPPPLQPHLPPPKTAPLCCCPRGEPPPGGLFQGTTLLWHWWRMVTWLPLLLSSNTRKHKTGACLSATIESEPLPVLFCPIQATCVSGASKWDIRRTGTSLPAIFLHWNISI</sequence>
<dbReference type="PANTHER" id="PTHR24192">
    <property type="entry name" value="ANKYRIN REPEAT DOMAIN 40"/>
    <property type="match status" value="1"/>
</dbReference>
<dbReference type="STRING" id="10181.G5B2K1"/>
<evidence type="ECO:0000313" key="1">
    <source>
        <dbReference type="EMBL" id="EHB03512.1"/>
    </source>
</evidence>
<evidence type="ECO:0000313" key="2">
    <source>
        <dbReference type="Proteomes" id="UP000006813"/>
    </source>
</evidence>
<organism evidence="1 2">
    <name type="scientific">Heterocephalus glaber</name>
    <name type="common">Naked mole rat</name>
    <dbReference type="NCBI Taxonomy" id="10181"/>
    <lineage>
        <taxon>Eukaryota</taxon>
        <taxon>Metazoa</taxon>
        <taxon>Chordata</taxon>
        <taxon>Craniata</taxon>
        <taxon>Vertebrata</taxon>
        <taxon>Euteleostomi</taxon>
        <taxon>Mammalia</taxon>
        <taxon>Eutheria</taxon>
        <taxon>Euarchontoglires</taxon>
        <taxon>Glires</taxon>
        <taxon>Rodentia</taxon>
        <taxon>Hystricomorpha</taxon>
        <taxon>Bathyergidae</taxon>
        <taxon>Heterocephalus</taxon>
    </lineage>
</organism>
<dbReference type="EMBL" id="JH168132">
    <property type="protein sequence ID" value="EHB03512.1"/>
    <property type="molecule type" value="Genomic_DNA"/>
</dbReference>
<accession>G5B2K1</accession>
<protein>
    <submittedName>
        <fullName evidence="1">Ankyrin repeat domain-containing protein 40</fullName>
    </submittedName>
</protein>
<name>G5B2K1_HETGA</name>
<reference evidence="1 2" key="1">
    <citation type="journal article" date="2011" name="Nature">
        <title>Genome sequencing reveals insights into physiology and longevity of the naked mole rat.</title>
        <authorList>
            <person name="Kim E.B."/>
            <person name="Fang X."/>
            <person name="Fushan A.A."/>
            <person name="Huang Z."/>
            <person name="Lobanov A.V."/>
            <person name="Han L."/>
            <person name="Marino S.M."/>
            <person name="Sun X."/>
            <person name="Turanov A.A."/>
            <person name="Yang P."/>
            <person name="Yim S.H."/>
            <person name="Zhao X."/>
            <person name="Kasaikina M.V."/>
            <person name="Stoletzki N."/>
            <person name="Peng C."/>
            <person name="Polak P."/>
            <person name="Xiong Z."/>
            <person name="Kiezun A."/>
            <person name="Zhu Y."/>
            <person name="Chen Y."/>
            <person name="Kryukov G.V."/>
            <person name="Zhang Q."/>
            <person name="Peshkin L."/>
            <person name="Yang L."/>
            <person name="Bronson R.T."/>
            <person name="Buffenstein R."/>
            <person name="Wang B."/>
            <person name="Han C."/>
            <person name="Li Q."/>
            <person name="Chen L."/>
            <person name="Zhao W."/>
            <person name="Sunyaev S.R."/>
            <person name="Park T.J."/>
            <person name="Zhang G."/>
            <person name="Wang J."/>
            <person name="Gladyshev V.N."/>
        </authorList>
    </citation>
    <scope>NUCLEOTIDE SEQUENCE [LARGE SCALE GENOMIC DNA]</scope>
</reference>
<dbReference type="InParanoid" id="G5B2K1"/>